<dbReference type="AlphaFoldDB" id="A0A4S8MYM4"/>
<organism evidence="2 3">
    <name type="scientific">Dendrothele bispora (strain CBS 962.96)</name>
    <dbReference type="NCBI Taxonomy" id="1314807"/>
    <lineage>
        <taxon>Eukaryota</taxon>
        <taxon>Fungi</taxon>
        <taxon>Dikarya</taxon>
        <taxon>Basidiomycota</taxon>
        <taxon>Agaricomycotina</taxon>
        <taxon>Agaricomycetes</taxon>
        <taxon>Agaricomycetidae</taxon>
        <taxon>Agaricales</taxon>
        <taxon>Agaricales incertae sedis</taxon>
        <taxon>Dendrothele</taxon>
    </lineage>
</organism>
<evidence type="ECO:0000256" key="1">
    <source>
        <dbReference type="SAM" id="MobiDB-lite"/>
    </source>
</evidence>
<evidence type="ECO:0000313" key="2">
    <source>
        <dbReference type="EMBL" id="THV07624.1"/>
    </source>
</evidence>
<accession>A0A4S8MYM4</accession>
<reference evidence="2 3" key="1">
    <citation type="journal article" date="2019" name="Nat. Ecol. Evol.">
        <title>Megaphylogeny resolves global patterns of mushroom evolution.</title>
        <authorList>
            <person name="Varga T."/>
            <person name="Krizsan K."/>
            <person name="Foldi C."/>
            <person name="Dima B."/>
            <person name="Sanchez-Garcia M."/>
            <person name="Sanchez-Ramirez S."/>
            <person name="Szollosi G.J."/>
            <person name="Szarkandi J.G."/>
            <person name="Papp V."/>
            <person name="Albert L."/>
            <person name="Andreopoulos W."/>
            <person name="Angelini C."/>
            <person name="Antonin V."/>
            <person name="Barry K.W."/>
            <person name="Bougher N.L."/>
            <person name="Buchanan P."/>
            <person name="Buyck B."/>
            <person name="Bense V."/>
            <person name="Catcheside P."/>
            <person name="Chovatia M."/>
            <person name="Cooper J."/>
            <person name="Damon W."/>
            <person name="Desjardin D."/>
            <person name="Finy P."/>
            <person name="Geml J."/>
            <person name="Haridas S."/>
            <person name="Hughes K."/>
            <person name="Justo A."/>
            <person name="Karasinski D."/>
            <person name="Kautmanova I."/>
            <person name="Kiss B."/>
            <person name="Kocsube S."/>
            <person name="Kotiranta H."/>
            <person name="LaButti K.M."/>
            <person name="Lechner B.E."/>
            <person name="Liimatainen K."/>
            <person name="Lipzen A."/>
            <person name="Lukacs Z."/>
            <person name="Mihaltcheva S."/>
            <person name="Morgado L.N."/>
            <person name="Niskanen T."/>
            <person name="Noordeloos M.E."/>
            <person name="Ohm R.A."/>
            <person name="Ortiz-Santana B."/>
            <person name="Ovrebo C."/>
            <person name="Racz N."/>
            <person name="Riley R."/>
            <person name="Savchenko A."/>
            <person name="Shiryaev A."/>
            <person name="Soop K."/>
            <person name="Spirin V."/>
            <person name="Szebenyi C."/>
            <person name="Tomsovsky M."/>
            <person name="Tulloss R.E."/>
            <person name="Uehling J."/>
            <person name="Grigoriev I.V."/>
            <person name="Vagvolgyi C."/>
            <person name="Papp T."/>
            <person name="Martin F.M."/>
            <person name="Miettinen O."/>
            <person name="Hibbett D.S."/>
            <person name="Nagy L.G."/>
        </authorList>
    </citation>
    <scope>NUCLEOTIDE SEQUENCE [LARGE SCALE GENOMIC DNA]</scope>
    <source>
        <strain evidence="2 3">CBS 962.96</strain>
    </source>
</reference>
<feature type="compositionally biased region" description="Low complexity" evidence="1">
    <location>
        <begin position="162"/>
        <end position="192"/>
    </location>
</feature>
<dbReference type="Proteomes" id="UP000297245">
    <property type="component" value="Unassembled WGS sequence"/>
</dbReference>
<gene>
    <name evidence="2" type="ORF">K435DRAFT_848040</name>
</gene>
<dbReference type="EMBL" id="ML179037">
    <property type="protein sequence ID" value="THV07624.1"/>
    <property type="molecule type" value="Genomic_DNA"/>
</dbReference>
<evidence type="ECO:0000313" key="3">
    <source>
        <dbReference type="Proteomes" id="UP000297245"/>
    </source>
</evidence>
<feature type="region of interest" description="Disordered" evidence="1">
    <location>
        <begin position="149"/>
        <end position="192"/>
    </location>
</feature>
<dbReference type="OrthoDB" id="3270067at2759"/>
<name>A0A4S8MYM4_DENBC</name>
<keyword evidence="3" id="KW-1185">Reference proteome</keyword>
<protein>
    <submittedName>
        <fullName evidence="2">Uncharacterized protein</fullName>
    </submittedName>
</protein>
<sequence length="192" mass="20434">MSHIATPTLICKRSVHFPEILAKSAPDRPRKIGVVYPRVAQNRAIPSDRKSSYDLYWRFERLSVAGSLPDNFDQFNDECQVEGSAIAKTPKITDTSGMIDVAQSPEAPSTPFASPRVPSSFTSPSLGPIPLSQLLTNVNKKAVYCSPTLASSSKFPSPAVPGSSGLSTDSLTDDSYISDSSSMGSSSGSESD</sequence>
<proteinExistence type="predicted"/>